<dbReference type="EMBL" id="JBHSLN010000083">
    <property type="protein sequence ID" value="MFC5298846.1"/>
    <property type="molecule type" value="Genomic_DNA"/>
</dbReference>
<proteinExistence type="predicted"/>
<gene>
    <name evidence="2" type="ORF">ACFPK8_15140</name>
</gene>
<dbReference type="Proteomes" id="UP001595937">
    <property type="component" value="Unassembled WGS sequence"/>
</dbReference>
<evidence type="ECO:0000313" key="2">
    <source>
        <dbReference type="EMBL" id="MFC5298846.1"/>
    </source>
</evidence>
<accession>A0ABW0FJD0</accession>
<feature type="region of interest" description="Disordered" evidence="1">
    <location>
        <begin position="259"/>
        <end position="280"/>
    </location>
</feature>
<sequence>MTSISSGRLLRLTVAAGAVGALTLIEPRRLGPWTRAAYRVGTAAVSGLLVADTTTEEGALLDPALDGLLTGGVTLGLMDLSEHLDHRIVGGLHRLGVSRPRLLLAGIGAAGAAALYLVPTPTWAERGGELAPSEDDQATVEMPEQVRALIAALLAPPADGGDHAGTPALRTQLDSTRVIDVGSGSSDVMLVVERAERLAVPWNQTWPVTGRFDQGGFCFSLELQIDEGRLGMLSVMVLDEDERVDEALEFLDRPGYELPTPQAITLHHESESEEPSDALP</sequence>
<protein>
    <submittedName>
        <fullName evidence="2">Uncharacterized protein</fullName>
    </submittedName>
</protein>
<keyword evidence="3" id="KW-1185">Reference proteome</keyword>
<feature type="compositionally biased region" description="Acidic residues" evidence="1">
    <location>
        <begin position="271"/>
        <end position="280"/>
    </location>
</feature>
<name>A0ABW0FJD0_9MICO</name>
<reference evidence="3" key="1">
    <citation type="journal article" date="2019" name="Int. J. Syst. Evol. Microbiol.">
        <title>The Global Catalogue of Microorganisms (GCM) 10K type strain sequencing project: providing services to taxonomists for standard genome sequencing and annotation.</title>
        <authorList>
            <consortium name="The Broad Institute Genomics Platform"/>
            <consortium name="The Broad Institute Genome Sequencing Center for Infectious Disease"/>
            <person name="Wu L."/>
            <person name="Ma J."/>
        </authorList>
    </citation>
    <scope>NUCLEOTIDE SEQUENCE [LARGE SCALE GENOMIC DNA]</scope>
    <source>
        <strain evidence="3">CGMCC 1.16455</strain>
    </source>
</reference>
<comment type="caution">
    <text evidence="2">The sequence shown here is derived from an EMBL/GenBank/DDBJ whole genome shotgun (WGS) entry which is preliminary data.</text>
</comment>
<evidence type="ECO:0000256" key="1">
    <source>
        <dbReference type="SAM" id="MobiDB-lite"/>
    </source>
</evidence>
<organism evidence="2 3">
    <name type="scientific">Brachybacterium tyrofermentans</name>
    <dbReference type="NCBI Taxonomy" id="47848"/>
    <lineage>
        <taxon>Bacteria</taxon>
        <taxon>Bacillati</taxon>
        <taxon>Actinomycetota</taxon>
        <taxon>Actinomycetes</taxon>
        <taxon>Micrococcales</taxon>
        <taxon>Dermabacteraceae</taxon>
        <taxon>Brachybacterium</taxon>
    </lineage>
</organism>
<dbReference type="RefSeq" id="WP_343923886.1">
    <property type="nucleotide sequence ID" value="NZ_BAAAIR010000035.1"/>
</dbReference>
<evidence type="ECO:0000313" key="3">
    <source>
        <dbReference type="Proteomes" id="UP001595937"/>
    </source>
</evidence>
<dbReference type="GeneID" id="303297295"/>